<sequence>MHEYRLEGKFAYHFLSRSSKDEWVVSRVFQKIGGGKKARISMAAGFSYVDSAAAAAVSGSPSSSSLPPLLDSPYAGNTADRESCSYDSSDRNHVPCFSTFPTGFHPPPLPPPPQPAIFRRGNAGLHSLQDNNIQLPFFLAPQVTPAMVCDNAELQQQQHHHHGGLGWPEIDRKVEIGRAVGATELDCLWSF</sequence>
<dbReference type="PROSITE" id="PS51005">
    <property type="entry name" value="NAC"/>
    <property type="match status" value="1"/>
</dbReference>
<dbReference type="GO" id="GO:0006355">
    <property type="term" value="P:regulation of DNA-templated transcription"/>
    <property type="evidence" value="ECO:0007669"/>
    <property type="project" value="InterPro"/>
</dbReference>
<comment type="caution">
    <text evidence="2">The sequence shown here is derived from an EMBL/GenBank/DDBJ whole genome shotgun (WGS) entry which is preliminary data.</text>
</comment>
<evidence type="ECO:0000259" key="1">
    <source>
        <dbReference type="PROSITE" id="PS51005"/>
    </source>
</evidence>
<gene>
    <name evidence="2" type="ORF">J5N97_007740</name>
</gene>
<proteinExistence type="predicted"/>
<name>A0A9D5DD47_9LILI</name>
<reference evidence="2" key="1">
    <citation type="submission" date="2021-03" db="EMBL/GenBank/DDBJ databases">
        <authorList>
            <person name="Li Z."/>
            <person name="Yang C."/>
        </authorList>
    </citation>
    <scope>NUCLEOTIDE SEQUENCE</scope>
    <source>
        <strain evidence="2">Dzin_1.0</strain>
        <tissue evidence="2">Leaf</tissue>
    </source>
</reference>
<dbReference type="AlphaFoldDB" id="A0A9D5DD47"/>
<evidence type="ECO:0000313" key="3">
    <source>
        <dbReference type="Proteomes" id="UP001085076"/>
    </source>
</evidence>
<organism evidence="2 3">
    <name type="scientific">Dioscorea zingiberensis</name>
    <dbReference type="NCBI Taxonomy" id="325984"/>
    <lineage>
        <taxon>Eukaryota</taxon>
        <taxon>Viridiplantae</taxon>
        <taxon>Streptophyta</taxon>
        <taxon>Embryophyta</taxon>
        <taxon>Tracheophyta</taxon>
        <taxon>Spermatophyta</taxon>
        <taxon>Magnoliopsida</taxon>
        <taxon>Liliopsida</taxon>
        <taxon>Dioscoreales</taxon>
        <taxon>Dioscoreaceae</taxon>
        <taxon>Dioscorea</taxon>
    </lineage>
</organism>
<evidence type="ECO:0000313" key="2">
    <source>
        <dbReference type="EMBL" id="KAJ0989384.1"/>
    </source>
</evidence>
<dbReference type="GO" id="GO:0003677">
    <property type="term" value="F:DNA binding"/>
    <property type="evidence" value="ECO:0007669"/>
    <property type="project" value="InterPro"/>
</dbReference>
<keyword evidence="3" id="KW-1185">Reference proteome</keyword>
<dbReference type="EMBL" id="JAGGNH010000001">
    <property type="protein sequence ID" value="KAJ0989384.1"/>
    <property type="molecule type" value="Genomic_DNA"/>
</dbReference>
<dbReference type="OrthoDB" id="1424968at2759"/>
<dbReference type="InterPro" id="IPR003441">
    <property type="entry name" value="NAC-dom"/>
</dbReference>
<accession>A0A9D5DD47</accession>
<dbReference type="Proteomes" id="UP001085076">
    <property type="component" value="Miscellaneous, Linkage group lg01"/>
</dbReference>
<reference evidence="2" key="2">
    <citation type="journal article" date="2022" name="Hortic Res">
        <title>The genome of Dioscorea zingiberensis sheds light on the biosynthesis, origin and evolution of the medicinally important diosgenin saponins.</title>
        <authorList>
            <person name="Li Y."/>
            <person name="Tan C."/>
            <person name="Li Z."/>
            <person name="Guo J."/>
            <person name="Li S."/>
            <person name="Chen X."/>
            <person name="Wang C."/>
            <person name="Dai X."/>
            <person name="Yang H."/>
            <person name="Song W."/>
            <person name="Hou L."/>
            <person name="Xu J."/>
            <person name="Tong Z."/>
            <person name="Xu A."/>
            <person name="Yuan X."/>
            <person name="Wang W."/>
            <person name="Yang Q."/>
            <person name="Chen L."/>
            <person name="Sun Z."/>
            <person name="Wang K."/>
            <person name="Pan B."/>
            <person name="Chen J."/>
            <person name="Bao Y."/>
            <person name="Liu F."/>
            <person name="Qi X."/>
            <person name="Gang D.R."/>
            <person name="Wen J."/>
            <person name="Li J."/>
        </authorList>
    </citation>
    <scope>NUCLEOTIDE SEQUENCE</scope>
    <source>
        <strain evidence="2">Dzin_1.0</strain>
    </source>
</reference>
<protein>
    <recommendedName>
        <fullName evidence="1">NAC domain-containing protein</fullName>
    </recommendedName>
</protein>
<feature type="domain" description="NAC" evidence="1">
    <location>
        <begin position="1"/>
        <end position="31"/>
    </location>
</feature>